<evidence type="ECO:0000313" key="3">
    <source>
        <dbReference type="EMBL" id="QBK93309.1"/>
    </source>
</evidence>
<sequence>MRSSRTRKSRERRAASRTLTTREQREKEKIAIAEKARIAKEALKKRKEEESKIEAETEREIKEIEEKRLQAIATAPVFSEESRLVSPIRCKSCGTLIANKYRLYLDLISGNFNSIDAFNRMKKSNIEFTMKRLENESNDDKQSILFYLGDISAISNNMQLIENKYLQWLYFLYLMMRRTQLEQPYIKDVLELSGDDEEKMSEEQTITFDIIEKHQARIQLTTEDIFNLLGLSDRLDIYEDLNKIISTIHAFHLSLLGWKGYEIFRRMITSATFPSKISQRGTNAPIDVKLITDVLDRYNFRQIDIPDENTKGPSISDTFEIFDIEDVKYEEYRSLVEENGYTPRKAFESLGFDEELYAEFMNTVGKAMKPHTALAYLGMYGHFYDVFVRFKEGYTIGQTAFTTLGGNKMKYNMYLAMKSPTGVTKEKAMNMLGLMRICCRTSLENPNVLPAGVLYKGSIASKVPLGVLAPHETIEEYESGVRVNIETFNKRIKDRPGLIIDKIGLGRQRIMLSKEDAAERDQLAQQMKNSARDVRSLRIKPDDNVEAYLEDDLTDDSIDEDQGTENIESESEEEAPEIDEE</sequence>
<dbReference type="SUPFAM" id="SSF46924">
    <property type="entry name" value="RNA polymerase subunit RPB10"/>
    <property type="match status" value="1"/>
</dbReference>
<dbReference type="EMBL" id="MK500594">
    <property type="protein sequence ID" value="QBK93309.1"/>
    <property type="molecule type" value="Genomic_DNA"/>
</dbReference>
<feature type="compositionally biased region" description="Acidic residues" evidence="2">
    <location>
        <begin position="544"/>
        <end position="581"/>
    </location>
</feature>
<organism evidence="3">
    <name type="scientific">Pithovirus LCPAC404</name>
    <dbReference type="NCBI Taxonomy" id="2506597"/>
    <lineage>
        <taxon>Viruses</taxon>
        <taxon>Pithoviruses</taxon>
    </lineage>
</organism>
<keyword evidence="1" id="KW-0175">Coiled coil</keyword>
<gene>
    <name evidence="3" type="ORF">LCPAC404_00130</name>
</gene>
<feature type="coiled-coil region" evidence="1">
    <location>
        <begin position="33"/>
        <end position="74"/>
    </location>
</feature>
<dbReference type="InterPro" id="IPR023580">
    <property type="entry name" value="RNA_pol_su_RPB10"/>
</dbReference>
<feature type="compositionally biased region" description="Basic residues" evidence="2">
    <location>
        <begin position="1"/>
        <end position="11"/>
    </location>
</feature>
<evidence type="ECO:0000256" key="1">
    <source>
        <dbReference type="SAM" id="Coils"/>
    </source>
</evidence>
<feature type="region of interest" description="Disordered" evidence="2">
    <location>
        <begin position="543"/>
        <end position="581"/>
    </location>
</feature>
<feature type="region of interest" description="Disordered" evidence="2">
    <location>
        <begin position="1"/>
        <end position="26"/>
    </location>
</feature>
<reference evidence="3" key="1">
    <citation type="journal article" date="2019" name="MBio">
        <title>Virus Genomes from Deep Sea Sediments Expand the Ocean Megavirome and Support Independent Origins of Viral Gigantism.</title>
        <authorList>
            <person name="Backstrom D."/>
            <person name="Yutin N."/>
            <person name="Jorgensen S.L."/>
            <person name="Dharamshi J."/>
            <person name="Homa F."/>
            <person name="Zaremba-Niedwiedzka K."/>
            <person name="Spang A."/>
            <person name="Wolf Y.I."/>
            <person name="Koonin E.V."/>
            <person name="Ettema T.J."/>
        </authorList>
    </citation>
    <scope>NUCLEOTIDE SEQUENCE</scope>
</reference>
<evidence type="ECO:0000256" key="2">
    <source>
        <dbReference type="SAM" id="MobiDB-lite"/>
    </source>
</evidence>
<accession>A0A481ZE62</accession>
<proteinExistence type="predicted"/>
<protein>
    <submittedName>
        <fullName evidence="3">RNA polymerase N 8 kDa subunit</fullName>
    </submittedName>
</protein>
<name>A0A481ZE62_9VIRU</name>